<evidence type="ECO:0008006" key="4">
    <source>
        <dbReference type="Google" id="ProtNLM"/>
    </source>
</evidence>
<reference evidence="2" key="1">
    <citation type="journal article" date="2023" name="GigaByte">
        <title>Genome assembly of the bearded iris, Iris pallida Lam.</title>
        <authorList>
            <person name="Bruccoleri R.E."/>
            <person name="Oakeley E.J."/>
            <person name="Faust A.M.E."/>
            <person name="Altorfer M."/>
            <person name="Dessus-Babus S."/>
            <person name="Burckhardt D."/>
            <person name="Oertli M."/>
            <person name="Naumann U."/>
            <person name="Petersen F."/>
            <person name="Wong J."/>
        </authorList>
    </citation>
    <scope>NUCLEOTIDE SEQUENCE</scope>
    <source>
        <strain evidence="2">GSM-AAB239-AS_SAM_17_03QT</strain>
    </source>
</reference>
<feature type="compositionally biased region" description="Basic and acidic residues" evidence="1">
    <location>
        <begin position="1276"/>
        <end position="1294"/>
    </location>
</feature>
<dbReference type="InterPro" id="IPR016024">
    <property type="entry name" value="ARM-type_fold"/>
</dbReference>
<protein>
    <recommendedName>
        <fullName evidence="4">THO complex subunit 2</fullName>
    </recommendedName>
</protein>
<feature type="compositionally biased region" description="Basic and acidic residues" evidence="1">
    <location>
        <begin position="1314"/>
        <end position="1332"/>
    </location>
</feature>
<feature type="compositionally biased region" description="Basic and acidic residues" evidence="1">
    <location>
        <begin position="1378"/>
        <end position="1400"/>
    </location>
</feature>
<dbReference type="EMBL" id="JANAVB010025195">
    <property type="protein sequence ID" value="KAJ6821114.1"/>
    <property type="molecule type" value="Genomic_DNA"/>
</dbReference>
<reference evidence="2" key="2">
    <citation type="submission" date="2023-04" db="EMBL/GenBank/DDBJ databases">
        <authorList>
            <person name="Bruccoleri R.E."/>
            <person name="Oakeley E.J."/>
            <person name="Faust A.-M."/>
            <person name="Dessus-Babus S."/>
            <person name="Altorfer M."/>
            <person name="Burckhardt D."/>
            <person name="Oertli M."/>
            <person name="Naumann U."/>
            <person name="Petersen F."/>
            <person name="Wong J."/>
        </authorList>
    </citation>
    <scope>NUCLEOTIDE SEQUENCE</scope>
    <source>
        <strain evidence="2">GSM-AAB239-AS_SAM_17_03QT</strain>
        <tissue evidence="2">Leaf</tissue>
    </source>
</reference>
<feature type="region of interest" description="Disordered" evidence="1">
    <location>
        <begin position="1"/>
        <end position="21"/>
    </location>
</feature>
<dbReference type="PANTHER" id="PTHR35833">
    <property type="entry name" value="GALACTOSE-BINDING DOMAIN-LIKE, ARMADILLO-TYPE FOLD PROTEIN-RELATED"/>
    <property type="match status" value="1"/>
</dbReference>
<evidence type="ECO:0000313" key="3">
    <source>
        <dbReference type="Proteomes" id="UP001140949"/>
    </source>
</evidence>
<feature type="compositionally biased region" description="Polar residues" evidence="1">
    <location>
        <begin position="1366"/>
        <end position="1377"/>
    </location>
</feature>
<comment type="caution">
    <text evidence="2">The sequence shown here is derived from an EMBL/GenBank/DDBJ whole genome shotgun (WGS) entry which is preliminary data.</text>
</comment>
<proteinExistence type="predicted"/>
<name>A0AAX6FXH5_IRIPA</name>
<feature type="region of interest" description="Disordered" evidence="1">
    <location>
        <begin position="1276"/>
        <end position="1456"/>
    </location>
</feature>
<dbReference type="Proteomes" id="UP001140949">
    <property type="component" value="Unassembled WGS sequence"/>
</dbReference>
<feature type="compositionally biased region" description="Polar residues" evidence="1">
    <location>
        <begin position="1342"/>
        <end position="1357"/>
    </location>
</feature>
<organism evidence="2 3">
    <name type="scientific">Iris pallida</name>
    <name type="common">Sweet iris</name>
    <dbReference type="NCBI Taxonomy" id="29817"/>
    <lineage>
        <taxon>Eukaryota</taxon>
        <taxon>Viridiplantae</taxon>
        <taxon>Streptophyta</taxon>
        <taxon>Embryophyta</taxon>
        <taxon>Tracheophyta</taxon>
        <taxon>Spermatophyta</taxon>
        <taxon>Magnoliopsida</taxon>
        <taxon>Liliopsida</taxon>
        <taxon>Asparagales</taxon>
        <taxon>Iridaceae</taxon>
        <taxon>Iridoideae</taxon>
        <taxon>Irideae</taxon>
        <taxon>Iris</taxon>
    </lineage>
</organism>
<evidence type="ECO:0000256" key="1">
    <source>
        <dbReference type="SAM" id="MobiDB-lite"/>
    </source>
</evidence>
<dbReference type="PANTHER" id="PTHR35833:SF1">
    <property type="entry name" value="GALACTOSE-BINDING DOMAIN-CONTAINING PROTEIN"/>
    <property type="match status" value="1"/>
</dbReference>
<sequence length="1456" mass="164550">MGSGPDRSSKSSHGSTEGKCMAEETSGNNIQLANSFFVDYLNLQADYLQLLDHQDCEIRASEFQRLALDLCSQHDITSEGHDAAIDALLLAAECYVNPFFMVSFRPTSKLIDQINTIKSKMKQNDNLLELGRGFRKKNTDLEKIANLEAKRDETVLQILIQAAKLHKEYQATISPVEPHPHDSDSREQGIDKNPLDLQSADAITLVRHNQTLLCDFVMQQLQREQHSSHEILLQSLLFLLRCATELFCPPENVIDIILQSADSLNELIKSLYYQLKEGNMHFDMEQLHGVQRRWSLLQRLVIASSGSDDGVDFIRNRMNGQYKCLIPPSSWMHKISKFSNNPYPLTRFLGWMAVSRHAKQYIKDGLFLASDLSQLTSLLSIFSDELALIDKIADPKVKASDTDLSATEQHFENKFGPYGRSSDQESFRVLYPDLHKFFPNMREQFGSFGEIILEAVGLQLISLPCNAVPDILCWFSDLCMWTYSETGKSLRDTRNADRLKGYASVNAKAIVLYLLESIISEHMEAMVPEMPRIAQVLISLCRAFYCDVAFLNSVLSLLRPLISYFLGKVTDDRTQFTDELRSLDFESNFEELFDSIRCRKEGQDSPGDGTRQGSLMIFVLGALFPELSFKRKREILQSLFQWVDFTTTEPISSFYSYLCAFQKVLGSCRILLIQNLNRYGMSLPYKDSEPSDASSKFPCAFPESASCSSFTKLGTEVDTVDADDLLDQGLHYLSTDEIKEFSEGLDMLVSKLIPAIEFTWKLHYQLAMKLTYTSAKCILLARCLSSISGVGSRIRNGDGEILDQSISDDLLSNCWRSALEGLIGAIITGKRSHCWQAASTMFDYLFSLPRDISLDCVICSICHVIKYFFLHAPRLSWRLQTDKWLTFLFMRGVGKLEGNEDSLVDLFCAMLCHPEPELRSIALQHLGRIVGLESYDGLNKLSHEVRQNSVESDLVVSVPESIISAIVMNTWDKVAALAVSDPSMLLKPHAMALLSGYIPFAGRAQLQSFLVASNTIMRGTGKLSPSMEEGLVVRLSIGLLATACLYSPAEDIALVPESVWRNLERMGMARTGGLDDREKKLCEVLCKLETEAETAKKAVKDALSLGTASKHCDPSFRSTRESILQVLSSLTSTQSYFDFFARRADHDSEVLEEAEIEIDLLQKEKAMQEVSENRGEETPVPSYISYDMKDGNRLQKIKDDIQSLERSKLREEIAVRRQKRLLMRRARQKYLEEAASREVELLQEIDRERTNELERAIERQKQLELERAKTRELQFNLEMERERQTQRDLQRELEQAESGVRSSRREFTSNPNSRPRERYRERDNVRPGHEGTMRSSSRGRESATSQITSGTNATSPAPTVVLAGSRSFSGQLPTILQSRDRTEERSTGYDDNFEGSRDSGDTNSVGDPELASAFDGLGGGVGSVPRHGTRGSKSRQIAERREREGRREGKWERKHS</sequence>
<evidence type="ECO:0000313" key="2">
    <source>
        <dbReference type="EMBL" id="KAJ6821114.1"/>
    </source>
</evidence>
<dbReference type="SUPFAM" id="SSF48371">
    <property type="entry name" value="ARM repeat"/>
    <property type="match status" value="1"/>
</dbReference>
<gene>
    <name evidence="2" type="ORF">M6B38_393720</name>
</gene>
<feature type="compositionally biased region" description="Basic and acidic residues" evidence="1">
    <location>
        <begin position="1436"/>
        <end position="1456"/>
    </location>
</feature>
<accession>A0AAX6FXH5</accession>
<keyword evidence="3" id="KW-1185">Reference proteome</keyword>